<feature type="domain" description="Integrator complex subunit 1 R3" evidence="3">
    <location>
        <begin position="1580"/>
        <end position="1714"/>
    </location>
</feature>
<sequence>MSNPLGKKVKKTVQPVTGGPLVEAIKPKPSITMIGQGMKRPITKPGPSPSSTPSSTSSSPSQPVKKPRLDFSSTATVATKPQQSTPQSTSHLRPPLDDTHKKFCASTEVVYDTFEASLDEACRSEKFNKAARLICAVLREVEKKKDSSGMVAFEENSMIAITKTVKEFGESLKHVNVFKSIFYLLCTTKGMQMDKQSLLVSWITHLNAVQSNADPVIITSYLHDALGERCWIDKPHSLDLATRVLRYFGTRFPTRSMYNSSGSDVSTPEFIPDESLTSLYFGSDEDDKLRKSTLDFLSRSWEFHGDSPPRHLLRTMNAFSGFPEVRLQAAKKIDGWLQNAKLQRVALEVLLFLGCNIGDASRNEMDRETLSHLLKLRSFKSKMVTPVYSVMLRELLSQNKENLQVIVFLLLSNEFGHPQHRYHLNMSLFHCLFNIDNKNTTKILGAEISSLMISREEHYKPARLFIRELVRSCLRTDFLFSNFAASFMERTAELSKGVDVKTLAFHVARVTVDTCTWLPLVAITQQIKDAFANRRANGSAAPSAMETINKFQAEMREYHRVVIQSLNALHVVISAPQMDMEFPKSFYKMLFLESPDTYSSLETGTADEIAQGIRVILECPINEKLICLIAKCDSMSRDDRLNLLDALLRNAIHTRLPSEAGNPLMNITTLNVFENLFKMAEYRDNGITLEPWFWKTWKICLYLLCATPPPPVFTTAYESYPILRMLCKMILLGNFSFPIKMDGKSANVIREEYDKQKQDELLIANLDSTADENVARLYCMINPPAVRPPPRPMAHELSQLAITYRMSAELSQLRSPDLLSKLIEDEGTSAAMPAIEAVIRLKSDSHSFIPIVCITQFLLHHLATDPEKKTVDDAIIVQMSSRLRDAVSLSVSTGGGEGEESLLLLLNRLASGQRNEREAAVALVTYLFHPEMDFPLLPQVFSLERLAASPIFDRIRSSACSSISSAFRVESDPSRLDLYIRFITKYARNDELHKLSTLLCHSSTRHDDSIRSSLIHFFARYVDNSSGEEKKKEEWPMVTMDVKGKKITLVSSTLFFILELLSRFRGGGEGRDRLLSLLLSPGGELPTVVNEEGETIELLNDQLRGAMLSSTDENIVRVALGRVDSLTAFNMICTFGLTTFSASNLLKNLDSLDESSLDEIPELRRALPFVIAYRKRGAEGGEKFLDLLTPPKETEAMKEEPMNDCDELILFPPPSFERSHNDLPTETPLLTKMELSKKLKEMVSTASFSLTSLEFRSAAVSEASSDVCLECLELNLKFFLSHVGAFNDMVQLLCAASDKYPSVKAKLRTLCAKVLKSAAVPPSIEDQIRKLAEGPVPVAAPKITVPTKKPLDLKCATAEDLLETLHKRKNMTNIERARLINRFVLLRPEIIDIRMTATEVDRQIGRVFGVQSREGLDRLVAQLWVRASPETIECILRRVLTQYNPSISSSAAMELLRHCASSPSYYQSLGKAELRVVCAYMMEKMTEEYPSNPSFVLQLTSFVNDRLIPITGFSILEDLAAHCVHIDRSTAPRERRVAASALLTELQKKFPRLHVSPSSSLVTIETGHNGISGADKEMTMLVGKLLDCKEDSDVASAIDLLTQTIHAHKEIVLRQVPVLSRVIARITESPAQQIKEHRRFRWIINFLITSMIDLLNDLPAKNIEDIDRLIDGLLEFHQRHVAGTRDEMDLSKRVLDLVLAYLRNQRTDAREFLQFVGGERVSGMIEMVRDETFDEIKRVIDMV</sequence>
<dbReference type="Pfam" id="PF22927">
    <property type="entry name" value="INT1_R3"/>
    <property type="match status" value="1"/>
</dbReference>
<dbReference type="InterPro" id="IPR038902">
    <property type="entry name" value="INTS1"/>
</dbReference>
<feature type="region of interest" description="Disordered" evidence="1">
    <location>
        <begin position="1"/>
        <end position="98"/>
    </location>
</feature>
<accession>A0AAV5WR52</accession>
<evidence type="ECO:0008006" key="7">
    <source>
        <dbReference type="Google" id="ProtNLM"/>
    </source>
</evidence>
<dbReference type="InterPro" id="IPR053964">
    <property type="entry name" value="INT1_R3"/>
</dbReference>
<dbReference type="GO" id="GO:0034474">
    <property type="term" value="P:U2 snRNA 3'-end processing"/>
    <property type="evidence" value="ECO:0007669"/>
    <property type="project" value="InterPro"/>
</dbReference>
<dbReference type="PANTHER" id="PTHR21224">
    <property type="entry name" value="INTEGRATOR COMPLEX SUBUNIT 1"/>
    <property type="match status" value="1"/>
</dbReference>
<dbReference type="Proteomes" id="UP001432322">
    <property type="component" value="Unassembled WGS sequence"/>
</dbReference>
<dbReference type="EMBL" id="BTSY01000006">
    <property type="protein sequence ID" value="GMT33098.1"/>
    <property type="molecule type" value="Genomic_DNA"/>
</dbReference>
<proteinExistence type="predicted"/>
<evidence type="ECO:0000256" key="1">
    <source>
        <dbReference type="SAM" id="MobiDB-lite"/>
    </source>
</evidence>
<feature type="domain" description="Integrator complex subunit 1 INTS2-binding" evidence="4">
    <location>
        <begin position="905"/>
        <end position="1184"/>
    </location>
</feature>
<evidence type="ECO:0000259" key="3">
    <source>
        <dbReference type="Pfam" id="PF22927"/>
    </source>
</evidence>
<feature type="domain" description="Integrator complex subunit 1 RPB2-binding" evidence="2">
    <location>
        <begin position="297"/>
        <end position="444"/>
    </location>
</feature>
<dbReference type="InterPro" id="IPR053966">
    <property type="entry name" value="INTS1_INTS2-bd"/>
</dbReference>
<evidence type="ECO:0000313" key="6">
    <source>
        <dbReference type="Proteomes" id="UP001432322"/>
    </source>
</evidence>
<evidence type="ECO:0000259" key="4">
    <source>
        <dbReference type="Pfam" id="PF22929"/>
    </source>
</evidence>
<keyword evidence="6" id="KW-1185">Reference proteome</keyword>
<feature type="compositionally biased region" description="Polar residues" evidence="1">
    <location>
        <begin position="71"/>
        <end position="91"/>
    </location>
</feature>
<dbReference type="Pfam" id="PF22929">
    <property type="entry name" value="INTS1_INTS2-bd"/>
    <property type="match status" value="1"/>
</dbReference>
<dbReference type="PANTHER" id="PTHR21224:SF1">
    <property type="entry name" value="INTEGRATOR COMPLEX SUBUNIT 1"/>
    <property type="match status" value="1"/>
</dbReference>
<name>A0AAV5WR52_9BILA</name>
<dbReference type="Pfam" id="PF12432">
    <property type="entry name" value="INTS1_RP2B-bd"/>
    <property type="match status" value="1"/>
</dbReference>
<comment type="caution">
    <text evidence="5">The sequence shown here is derived from an EMBL/GenBank/DDBJ whole genome shotgun (WGS) entry which is preliminary data.</text>
</comment>
<protein>
    <recommendedName>
        <fullName evidence="7">DUF3677 domain-containing protein</fullName>
    </recommendedName>
</protein>
<gene>
    <name evidence="5" type="ORF">PFISCL1PPCAC_24395</name>
</gene>
<evidence type="ECO:0000259" key="2">
    <source>
        <dbReference type="Pfam" id="PF12432"/>
    </source>
</evidence>
<dbReference type="GO" id="GO:0032039">
    <property type="term" value="C:integrator complex"/>
    <property type="evidence" value="ECO:0007669"/>
    <property type="project" value="InterPro"/>
</dbReference>
<evidence type="ECO:0000313" key="5">
    <source>
        <dbReference type="EMBL" id="GMT33098.1"/>
    </source>
</evidence>
<organism evidence="5 6">
    <name type="scientific">Pristionchus fissidentatus</name>
    <dbReference type="NCBI Taxonomy" id="1538716"/>
    <lineage>
        <taxon>Eukaryota</taxon>
        <taxon>Metazoa</taxon>
        <taxon>Ecdysozoa</taxon>
        <taxon>Nematoda</taxon>
        <taxon>Chromadorea</taxon>
        <taxon>Rhabditida</taxon>
        <taxon>Rhabditina</taxon>
        <taxon>Diplogasteromorpha</taxon>
        <taxon>Diplogasteroidea</taxon>
        <taxon>Neodiplogasteridae</taxon>
        <taxon>Pristionchus</taxon>
    </lineage>
</organism>
<dbReference type="InterPro" id="IPR022145">
    <property type="entry name" value="INTS1_RPB2-bd"/>
</dbReference>
<reference evidence="5" key="1">
    <citation type="submission" date="2023-10" db="EMBL/GenBank/DDBJ databases">
        <title>Genome assembly of Pristionchus species.</title>
        <authorList>
            <person name="Yoshida K."/>
            <person name="Sommer R.J."/>
        </authorList>
    </citation>
    <scope>NUCLEOTIDE SEQUENCE</scope>
    <source>
        <strain evidence="5">RS5133</strain>
    </source>
</reference>
<feature type="compositionally biased region" description="Low complexity" evidence="1">
    <location>
        <begin position="51"/>
        <end position="61"/>
    </location>
</feature>